<dbReference type="OrthoDB" id="16557at10239"/>
<organism evidence="1 2">
    <name type="scientific">Ostreococcus tauri virus OtV5</name>
    <dbReference type="NCBI Taxonomy" id="1785753"/>
    <lineage>
        <taxon>Viruses</taxon>
        <taxon>Varidnaviria</taxon>
        <taxon>Bamfordvirae</taxon>
        <taxon>Nucleocytoviricota</taxon>
        <taxon>Megaviricetes</taxon>
        <taxon>Algavirales</taxon>
        <taxon>Phycodnaviridae</taxon>
        <taxon>Prasinovirus</taxon>
        <taxon>Prasinovirus ostreotauri</taxon>
    </lineage>
</organism>
<dbReference type="GeneID" id="5845818"/>
<protein>
    <submittedName>
        <fullName evidence="1">Uncharacterized protein</fullName>
    </submittedName>
</protein>
<dbReference type="KEGG" id="vg:5845818"/>
<evidence type="ECO:0000313" key="1">
    <source>
        <dbReference type="EMBL" id="ABY28014.1"/>
    </source>
</evidence>
<accession>A9YWD1</accession>
<evidence type="ECO:0000313" key="2">
    <source>
        <dbReference type="Proteomes" id="UP000203890"/>
    </source>
</evidence>
<sequence length="196" mass="22808">MREPFNNNSVRINNSNYNEDNYNGAREMVRTFVYTNSNTNENNVGQPRPRVITQNNLRRMRRARMSFVNVGPVRRLNFGNNGNKRPNASNYMKNDKQMKKNANENNNTNKITWKNVNMKNLPVDPISLENFKNGQKAVKINKLYLTPNSFRKMARMSMTSAINTNGNTVLFVNPFTRGRVKKSDLKFVVLKREVKK</sequence>
<dbReference type="RefSeq" id="YP_001648310.1">
    <property type="nucleotide sequence ID" value="NC_010191.2"/>
</dbReference>
<dbReference type="EMBL" id="EU304328">
    <property type="protein sequence ID" value="ABY28014.1"/>
    <property type="molecule type" value="Genomic_DNA"/>
</dbReference>
<reference evidence="1 2" key="1">
    <citation type="journal article" date="2008" name="PLoS ONE">
        <title>Life-cycle and genome of OtV5, a large DNA virus of the pelagic marine unicellular green alga Ostreococcus tauri.</title>
        <authorList>
            <person name="Derelle E."/>
            <person name="Ferraz C."/>
            <person name="Escande M.L."/>
            <person name="Eychenie S."/>
            <person name="Cooke R."/>
            <person name="Piganeau G."/>
            <person name="Desdevises Y."/>
            <person name="Bellec L."/>
            <person name="Moreau H."/>
            <person name="Grimsley N."/>
        </authorList>
    </citation>
    <scope>NUCLEOTIDE SEQUENCE [LARGE SCALE GENOMIC DNA]</scope>
    <source>
        <strain evidence="1 2">OtV5</strain>
    </source>
</reference>
<name>A9YWD1_9PHYC</name>
<keyword evidence="2" id="KW-1185">Reference proteome</keyword>
<dbReference type="Proteomes" id="UP000203890">
    <property type="component" value="Segment"/>
</dbReference>
<proteinExistence type="predicted"/>
<gene>
    <name evidence="1" type="ORF">OtV5_213c</name>
</gene>